<dbReference type="Proteomes" id="UP000288859">
    <property type="component" value="Unassembled WGS sequence"/>
</dbReference>
<dbReference type="GO" id="GO:0019748">
    <property type="term" value="P:secondary metabolic process"/>
    <property type="evidence" value="ECO:0007669"/>
    <property type="project" value="TreeGrafter"/>
</dbReference>
<dbReference type="InterPro" id="IPR032466">
    <property type="entry name" value="Metal_Hydrolase"/>
</dbReference>
<dbReference type="Pfam" id="PF04909">
    <property type="entry name" value="Amidohydro_2"/>
    <property type="match status" value="1"/>
</dbReference>
<evidence type="ECO:0000256" key="3">
    <source>
        <dbReference type="RuleBase" id="RU366045"/>
    </source>
</evidence>
<evidence type="ECO:0000313" key="6">
    <source>
        <dbReference type="Proteomes" id="UP000288859"/>
    </source>
</evidence>
<accession>A0A438N2M5</accession>
<organism evidence="5 6">
    <name type="scientific">Exophiala mesophila</name>
    <name type="common">Black yeast-like fungus</name>
    <dbReference type="NCBI Taxonomy" id="212818"/>
    <lineage>
        <taxon>Eukaryota</taxon>
        <taxon>Fungi</taxon>
        <taxon>Dikarya</taxon>
        <taxon>Ascomycota</taxon>
        <taxon>Pezizomycotina</taxon>
        <taxon>Eurotiomycetes</taxon>
        <taxon>Chaetothyriomycetidae</taxon>
        <taxon>Chaetothyriales</taxon>
        <taxon>Herpotrichiellaceae</taxon>
        <taxon>Exophiala</taxon>
    </lineage>
</organism>
<dbReference type="Gene3D" id="3.20.20.140">
    <property type="entry name" value="Metal-dependent hydrolases"/>
    <property type="match status" value="1"/>
</dbReference>
<dbReference type="AlphaFoldDB" id="A0A438N2M5"/>
<dbReference type="GO" id="GO:0016831">
    <property type="term" value="F:carboxy-lyase activity"/>
    <property type="evidence" value="ECO:0007669"/>
    <property type="project" value="UniProtKB-KW"/>
</dbReference>
<keyword evidence="2 3" id="KW-0456">Lyase</keyword>
<dbReference type="InterPro" id="IPR006680">
    <property type="entry name" value="Amidohydro-rel"/>
</dbReference>
<dbReference type="GO" id="GO:0005829">
    <property type="term" value="C:cytosol"/>
    <property type="evidence" value="ECO:0007669"/>
    <property type="project" value="TreeGrafter"/>
</dbReference>
<dbReference type="PANTHER" id="PTHR21240">
    <property type="entry name" value="2-AMINO-3-CARBOXYLMUCONATE-6-SEMIALDEHYDE DECARBOXYLASE"/>
    <property type="match status" value="1"/>
</dbReference>
<dbReference type="PANTHER" id="PTHR21240:SF30">
    <property type="entry name" value="AMIDOHYDROLASE-RELATED DOMAIN-CONTAINING PROTEIN-RELATED"/>
    <property type="match status" value="1"/>
</dbReference>
<dbReference type="SUPFAM" id="SSF51556">
    <property type="entry name" value="Metallo-dependent hydrolases"/>
    <property type="match status" value="1"/>
</dbReference>
<comment type="caution">
    <text evidence="5">The sequence shown here is derived from an EMBL/GenBank/DDBJ whole genome shotgun (WGS) entry which is preliminary data.</text>
</comment>
<gene>
    <name evidence="5" type="ORF">B0A52_05824</name>
</gene>
<keyword evidence="1 3" id="KW-0210">Decarboxylase</keyword>
<name>A0A438N2M5_EXOME</name>
<dbReference type="OrthoDB" id="432010at2759"/>
<comment type="similarity">
    <text evidence="3">Belongs to the metallo-dependent hydrolases superfamily.</text>
</comment>
<evidence type="ECO:0000259" key="4">
    <source>
        <dbReference type="Pfam" id="PF04909"/>
    </source>
</evidence>
<feature type="domain" description="Amidohydrolase-related" evidence="4">
    <location>
        <begin position="40"/>
        <end position="326"/>
    </location>
</feature>
<evidence type="ECO:0000256" key="1">
    <source>
        <dbReference type="ARBA" id="ARBA00022793"/>
    </source>
</evidence>
<evidence type="ECO:0000313" key="5">
    <source>
        <dbReference type="EMBL" id="RVX69989.1"/>
    </source>
</evidence>
<proteinExistence type="inferred from homology"/>
<reference evidence="5 6" key="1">
    <citation type="submission" date="2017-03" db="EMBL/GenBank/DDBJ databases">
        <title>Genomes of endolithic fungi from Antarctica.</title>
        <authorList>
            <person name="Coleine C."/>
            <person name="Masonjones S."/>
            <person name="Stajich J.E."/>
        </authorList>
    </citation>
    <scope>NUCLEOTIDE SEQUENCE [LARGE SCALE GENOMIC DNA]</scope>
    <source>
        <strain evidence="5 6">CCFEE 6314</strain>
    </source>
</reference>
<sequence length="357" mass="40219">MRGKIILEEHVCLPDQDLIPGLSRASRNGSDLFQALVDLHGERLQEMNANGVEYAIISQSPAGPQGIHNQVEAERFAVKSNNYIADLVGKAPERFGAFACLSMHDPEVAAQELVRCVETLGMLGAMLHGGQEFIGDDGQVDEFYYDEPRYEPFWDKVEGLGVPIYLHPKNPLPRDMRLFKTRPWLLGPTYSFARDASFQALALFTSGLFDKHPRVKIILGHMGEMILNHLHRMDHWLEKRNRGRNLPSQKTLREYFEQNIYVTTAGDFSTPALIHAITEIGVGRVLFSVDTPYENITEGATWLDTLPISHTDVAKIGRMNALELFPKLKVGVLRTSETENLQKDRQRCLFTTNAGFA</sequence>
<dbReference type="InterPro" id="IPR032465">
    <property type="entry name" value="ACMSD"/>
</dbReference>
<evidence type="ECO:0000256" key="2">
    <source>
        <dbReference type="ARBA" id="ARBA00023239"/>
    </source>
</evidence>
<dbReference type="EMBL" id="NAJM01000026">
    <property type="protein sequence ID" value="RVX69989.1"/>
    <property type="molecule type" value="Genomic_DNA"/>
</dbReference>
<dbReference type="VEuPathDB" id="FungiDB:PV10_08989"/>
<dbReference type="GO" id="GO:0016787">
    <property type="term" value="F:hydrolase activity"/>
    <property type="evidence" value="ECO:0007669"/>
    <property type="project" value="InterPro"/>
</dbReference>
<protein>
    <recommendedName>
        <fullName evidence="4">Amidohydrolase-related domain-containing protein</fullName>
    </recommendedName>
</protein>